<dbReference type="AlphaFoldDB" id="A0A098LL15"/>
<keyword evidence="2" id="KW-0456">Lyase</keyword>
<evidence type="ECO:0000313" key="6">
    <source>
        <dbReference type="Proteomes" id="UP000030185"/>
    </source>
</evidence>
<protein>
    <recommendedName>
        <fullName evidence="1">fructose-bisphosphate aldolase</fullName>
        <ecNumber evidence="1">4.1.2.13</ecNumber>
    </recommendedName>
</protein>
<dbReference type="EC" id="4.1.2.13" evidence="1"/>
<reference evidence="5 6" key="1">
    <citation type="submission" date="2014-09" db="EMBL/GenBank/DDBJ databases">
        <title>Sporocytophaga myxococcoides PG-01 genome sequencing.</title>
        <authorList>
            <person name="Liu L."/>
            <person name="Gao P.J."/>
            <person name="Chen G.J."/>
            <person name="Wang L.S."/>
        </authorList>
    </citation>
    <scope>NUCLEOTIDE SEQUENCE [LARGE SCALE GENOMIC DNA]</scope>
    <source>
        <strain evidence="5 6">PG-01</strain>
    </source>
</reference>
<keyword evidence="3" id="KW-0704">Schiff base</keyword>
<evidence type="ECO:0000256" key="2">
    <source>
        <dbReference type="ARBA" id="ARBA00023239"/>
    </source>
</evidence>
<dbReference type="STRING" id="153721.MYP_4444"/>
<evidence type="ECO:0000256" key="4">
    <source>
        <dbReference type="ARBA" id="ARBA00049653"/>
    </source>
</evidence>
<dbReference type="SMART" id="SM01133">
    <property type="entry name" value="DeoC"/>
    <property type="match status" value="1"/>
</dbReference>
<gene>
    <name evidence="5" type="ORF">MYP_4444</name>
</gene>
<dbReference type="eggNOG" id="COG1830">
    <property type="taxonomic scope" value="Bacteria"/>
</dbReference>
<dbReference type="GO" id="GO:0006096">
    <property type="term" value="P:glycolytic process"/>
    <property type="evidence" value="ECO:0007669"/>
    <property type="project" value="UniProtKB-KW"/>
</dbReference>
<comment type="similarity">
    <text evidence="4">Belongs to the DeoC/FbaB aldolase family. FbaB subfamily.</text>
</comment>
<dbReference type="InterPro" id="IPR002915">
    <property type="entry name" value="DeoC/FbaB/LacD_aldolase"/>
</dbReference>
<dbReference type="PANTHER" id="PTHR47916">
    <property type="entry name" value="FRUCTOSE-BISPHOSPHATE ALDOLASE CLASS 1"/>
    <property type="match status" value="1"/>
</dbReference>
<proteinExistence type="inferred from homology"/>
<evidence type="ECO:0000256" key="1">
    <source>
        <dbReference type="ARBA" id="ARBA00013068"/>
    </source>
</evidence>
<dbReference type="InterPro" id="IPR050456">
    <property type="entry name" value="DeoC/FbaB_aldolase"/>
</dbReference>
<dbReference type="Proteomes" id="UP000030185">
    <property type="component" value="Unassembled WGS sequence"/>
</dbReference>
<dbReference type="Gene3D" id="3.20.20.70">
    <property type="entry name" value="Aldolase class I"/>
    <property type="match status" value="1"/>
</dbReference>
<dbReference type="SUPFAM" id="SSF51569">
    <property type="entry name" value="Aldolase"/>
    <property type="match status" value="1"/>
</dbReference>
<name>A0A098LL15_9BACT</name>
<dbReference type="Pfam" id="PF01791">
    <property type="entry name" value="DeoC"/>
    <property type="match status" value="1"/>
</dbReference>
<organism evidence="5 6">
    <name type="scientific">Sporocytophaga myxococcoides</name>
    <dbReference type="NCBI Taxonomy" id="153721"/>
    <lineage>
        <taxon>Bacteria</taxon>
        <taxon>Pseudomonadati</taxon>
        <taxon>Bacteroidota</taxon>
        <taxon>Cytophagia</taxon>
        <taxon>Cytophagales</taxon>
        <taxon>Cytophagaceae</taxon>
        <taxon>Sporocytophaga</taxon>
    </lineage>
</organism>
<evidence type="ECO:0000256" key="3">
    <source>
        <dbReference type="ARBA" id="ARBA00023270"/>
    </source>
</evidence>
<comment type="caution">
    <text evidence="5">The sequence shown here is derived from an EMBL/GenBank/DDBJ whole genome shotgun (WGS) entry which is preliminary data.</text>
</comment>
<dbReference type="CDD" id="cd00958">
    <property type="entry name" value="DhnA"/>
    <property type="match status" value="1"/>
</dbReference>
<dbReference type="NCBIfam" id="NF006707">
    <property type="entry name" value="PRK09250.1-4"/>
    <property type="match status" value="1"/>
</dbReference>
<evidence type="ECO:0000313" key="5">
    <source>
        <dbReference type="EMBL" id="GAL87214.1"/>
    </source>
</evidence>
<accession>A0A098LL15</accession>
<dbReference type="EMBL" id="BBLT01000011">
    <property type="protein sequence ID" value="GAL87214.1"/>
    <property type="molecule type" value="Genomic_DNA"/>
</dbReference>
<dbReference type="PANTHER" id="PTHR47916:SF4">
    <property type="entry name" value="FRUCTOSE-BISPHOSPHATE ALDOLASE CLASS 1"/>
    <property type="match status" value="1"/>
</dbReference>
<dbReference type="GO" id="GO:0004332">
    <property type="term" value="F:fructose-bisphosphate aldolase activity"/>
    <property type="evidence" value="ECO:0007669"/>
    <property type="project" value="UniProtKB-EC"/>
</dbReference>
<dbReference type="InterPro" id="IPR041720">
    <property type="entry name" value="FbaB-like"/>
</dbReference>
<keyword evidence="6" id="KW-1185">Reference proteome</keyword>
<dbReference type="InterPro" id="IPR013785">
    <property type="entry name" value="Aldolase_TIM"/>
</dbReference>
<sequence length="295" mass="32338">MLGHGRLSGTGYISILPVDQDIEHTAGASFAPNPIYFDPENIIKLAIEGGSNAIASTFGTLAINARKYAHKIPFIVKINHNELLTYPNKYNQIMFGKVKEAWNLGAVAVGATIYFGSEESNRQLIEVSEAFEHAHELGMATILWCYTRNNSFKKDGVDYHNSTDMSSQANHIGVTIQADLIKQKLPETNGGFKALNFGKYDEKMYTDLSSNHPIDLTRYMVANCYSGKIGLINSGGESKGDNDLKEAVKTAIINKRAGGVGLILGRKAFQKPFSQGVELLNAVQDVYLTKEIDLA</sequence>